<dbReference type="PANTHER" id="PTHR30294">
    <property type="entry name" value="MEMBRANE COMPONENT OF ABC TRANSPORTER YHHJ-RELATED"/>
    <property type="match status" value="1"/>
</dbReference>
<keyword evidence="7 8" id="KW-0472">Membrane</keyword>
<evidence type="ECO:0000256" key="1">
    <source>
        <dbReference type="ARBA" id="ARBA00004651"/>
    </source>
</evidence>
<evidence type="ECO:0000256" key="4">
    <source>
        <dbReference type="ARBA" id="ARBA00022475"/>
    </source>
</evidence>
<evidence type="ECO:0000256" key="5">
    <source>
        <dbReference type="ARBA" id="ARBA00022692"/>
    </source>
</evidence>
<dbReference type="InterPro" id="IPR013525">
    <property type="entry name" value="ABC2_TM"/>
</dbReference>
<keyword evidence="6 8" id="KW-1133">Transmembrane helix</keyword>
<feature type="transmembrane region" description="Helical" evidence="8">
    <location>
        <begin position="350"/>
        <end position="372"/>
    </location>
</feature>
<protein>
    <submittedName>
        <fullName evidence="10">ABC transporter permease</fullName>
    </submittedName>
</protein>
<feature type="transmembrane region" description="Helical" evidence="8">
    <location>
        <begin position="229"/>
        <end position="253"/>
    </location>
</feature>
<dbReference type="Pfam" id="PF12698">
    <property type="entry name" value="ABC2_membrane_3"/>
    <property type="match status" value="1"/>
</dbReference>
<evidence type="ECO:0000259" key="9">
    <source>
        <dbReference type="PROSITE" id="PS51012"/>
    </source>
</evidence>
<comment type="subcellular location">
    <subcellularLocation>
        <location evidence="1">Cell membrane</location>
        <topology evidence="1">Multi-pass membrane protein</topology>
    </subcellularLocation>
</comment>
<dbReference type="RefSeq" id="WP_252797572.1">
    <property type="nucleotide sequence ID" value="NZ_CP097118.1"/>
</dbReference>
<accession>A0ABY5BUN3</accession>
<dbReference type="PROSITE" id="PS51012">
    <property type="entry name" value="ABC_TM2"/>
    <property type="match status" value="1"/>
</dbReference>
<reference evidence="10" key="1">
    <citation type="submission" date="2022-05" db="EMBL/GenBank/DDBJ databases">
        <authorList>
            <person name="Oliphant S.A."/>
            <person name="Watson-Haigh N.S."/>
            <person name="Sumby K.M."/>
            <person name="Gardner J.M."/>
            <person name="Jiranek V."/>
        </authorList>
    </citation>
    <scope>NUCLEOTIDE SEQUENCE</scope>
    <source>
        <strain evidence="10">KI11_C11</strain>
    </source>
</reference>
<feature type="transmembrane region" description="Helical" evidence="8">
    <location>
        <begin position="259"/>
        <end position="283"/>
    </location>
</feature>
<sequence length="378" mass="41998">MRGLAVTKRIILEMLRDKRTLVMMFIAPLFILTLMNFLFTSSNNQKATLAVHNVDSTLVKNLPSKHLKIKKIDNQKSAATNIREHDYAGVLTQSGSKLKLTLQNSDQGKSNLILQGLKTTQVKLKMKAAGTTIKQQAQLLQQLQGQLGTAVNQVKPEMQPAQQPNYNLHTSYLYGSSKSTFFDTLLPIMIGFLVFFFVFLISGVAFLGERTSGTLSRVLATPIRKQEIIVGYIGGYGLFALLQALLIVFFSIYAFKIQMLGSIANVILISGLTALVALTLGLLISTFADSAFQMVQFIPLVVIPQIFFSGIIPINQMAGWLQPFAKIMPLYYTAKSITDVIQKGTGFMQILPTIGILLLFSIVFYTLNVLTLRKYRRV</sequence>
<keyword evidence="4" id="KW-1003">Cell membrane</keyword>
<keyword evidence="3" id="KW-0813">Transport</keyword>
<keyword evidence="5 8" id="KW-0812">Transmembrane</keyword>
<evidence type="ECO:0000256" key="7">
    <source>
        <dbReference type="ARBA" id="ARBA00023136"/>
    </source>
</evidence>
<proteinExistence type="inferred from homology"/>
<evidence type="ECO:0000256" key="8">
    <source>
        <dbReference type="SAM" id="Phobius"/>
    </source>
</evidence>
<evidence type="ECO:0000313" key="10">
    <source>
        <dbReference type="EMBL" id="USS88286.1"/>
    </source>
</evidence>
<dbReference type="InterPro" id="IPR051449">
    <property type="entry name" value="ABC-2_transporter_component"/>
</dbReference>
<feature type="transmembrane region" description="Helical" evidence="8">
    <location>
        <begin position="21"/>
        <end position="39"/>
    </location>
</feature>
<evidence type="ECO:0000256" key="2">
    <source>
        <dbReference type="ARBA" id="ARBA00007783"/>
    </source>
</evidence>
<dbReference type="Proteomes" id="UP001057025">
    <property type="component" value="Chromosome"/>
</dbReference>
<evidence type="ECO:0000256" key="6">
    <source>
        <dbReference type="ARBA" id="ARBA00022989"/>
    </source>
</evidence>
<name>A0ABY5BUN3_9LACO</name>
<dbReference type="PANTHER" id="PTHR30294:SF38">
    <property type="entry name" value="TRANSPORT PERMEASE PROTEIN"/>
    <property type="match status" value="1"/>
</dbReference>
<evidence type="ECO:0000256" key="3">
    <source>
        <dbReference type="ARBA" id="ARBA00022448"/>
    </source>
</evidence>
<dbReference type="InterPro" id="IPR047817">
    <property type="entry name" value="ABC2_TM_bact-type"/>
</dbReference>
<gene>
    <name evidence="10" type="ORF">M3M39_02055</name>
</gene>
<feature type="transmembrane region" description="Helical" evidence="8">
    <location>
        <begin position="295"/>
        <end position="314"/>
    </location>
</feature>
<feature type="domain" description="ABC transmembrane type-2" evidence="9">
    <location>
        <begin position="151"/>
        <end position="375"/>
    </location>
</feature>
<dbReference type="EMBL" id="CP097118">
    <property type="protein sequence ID" value="USS88286.1"/>
    <property type="molecule type" value="Genomic_DNA"/>
</dbReference>
<comment type="similarity">
    <text evidence="2">Belongs to the ABC-2 integral membrane protein family.</text>
</comment>
<keyword evidence="11" id="KW-1185">Reference proteome</keyword>
<organism evidence="10 11">
    <name type="scientific">Fructilactobacillus hinvesii</name>
    <dbReference type="NCBI Taxonomy" id="2940300"/>
    <lineage>
        <taxon>Bacteria</taxon>
        <taxon>Bacillati</taxon>
        <taxon>Bacillota</taxon>
        <taxon>Bacilli</taxon>
        <taxon>Lactobacillales</taxon>
        <taxon>Lactobacillaceae</taxon>
        <taxon>Fructilactobacillus</taxon>
    </lineage>
</organism>
<feature type="transmembrane region" description="Helical" evidence="8">
    <location>
        <begin position="185"/>
        <end position="208"/>
    </location>
</feature>
<evidence type="ECO:0000313" key="11">
    <source>
        <dbReference type="Proteomes" id="UP001057025"/>
    </source>
</evidence>